<name>A0A499UH79_9ACTN</name>
<dbReference type="Gene3D" id="1.10.260.40">
    <property type="entry name" value="lambda repressor-like DNA-binding domains"/>
    <property type="match status" value="1"/>
</dbReference>
<evidence type="ECO:0000313" key="3">
    <source>
        <dbReference type="EMBL" id="BBJ39972.1"/>
    </source>
</evidence>
<dbReference type="AlphaFoldDB" id="A0A499UH79"/>
<dbReference type="InterPro" id="IPR001387">
    <property type="entry name" value="Cro/C1-type_HTH"/>
</dbReference>
<feature type="domain" description="HTH cro/C1-type" evidence="2">
    <location>
        <begin position="35"/>
        <end position="75"/>
    </location>
</feature>
<dbReference type="EMBL" id="AP019620">
    <property type="protein sequence ID" value="BBJ39972.1"/>
    <property type="molecule type" value="Genomic_DNA"/>
</dbReference>
<proteinExistence type="predicted"/>
<reference evidence="3 4" key="1">
    <citation type="journal article" date="2020" name="Int. J. Syst. Evol. Microbiol.">
        <title>Reclassification of Streptomyces castelarensis and Streptomyces sporoclivatus as later heterotypic synonyms of Streptomyces antimycoticus.</title>
        <authorList>
            <person name="Komaki H."/>
            <person name="Tamura T."/>
        </authorList>
    </citation>
    <scope>NUCLEOTIDE SEQUENCE [LARGE SCALE GENOMIC DNA]</scope>
    <source>
        <strain evidence="3 4">NBRC 100767</strain>
    </source>
</reference>
<dbReference type="CDD" id="cd00093">
    <property type="entry name" value="HTH_XRE"/>
    <property type="match status" value="1"/>
</dbReference>
<dbReference type="Pfam" id="PF19054">
    <property type="entry name" value="DUF5753"/>
    <property type="match status" value="1"/>
</dbReference>
<dbReference type="InterPro" id="IPR043917">
    <property type="entry name" value="DUF5753"/>
</dbReference>
<evidence type="ECO:0000313" key="4">
    <source>
        <dbReference type="Proteomes" id="UP000463951"/>
    </source>
</evidence>
<feature type="region of interest" description="Disordered" evidence="1">
    <location>
        <begin position="1"/>
        <end position="21"/>
    </location>
</feature>
<accession>A0A499UH79</accession>
<gene>
    <name evidence="3" type="ORF">SSPO_026900</name>
</gene>
<organism evidence="3 4">
    <name type="scientific">Streptomyces antimycoticus</name>
    <dbReference type="NCBI Taxonomy" id="68175"/>
    <lineage>
        <taxon>Bacteria</taxon>
        <taxon>Bacillati</taxon>
        <taxon>Actinomycetota</taxon>
        <taxon>Actinomycetes</taxon>
        <taxon>Kitasatosporales</taxon>
        <taxon>Streptomycetaceae</taxon>
        <taxon>Streptomyces</taxon>
        <taxon>Streptomyces violaceusniger group</taxon>
    </lineage>
</organism>
<feature type="region of interest" description="Disordered" evidence="1">
    <location>
        <begin position="55"/>
        <end position="76"/>
    </location>
</feature>
<dbReference type="Pfam" id="PF13560">
    <property type="entry name" value="HTH_31"/>
    <property type="match status" value="1"/>
</dbReference>
<evidence type="ECO:0000256" key="1">
    <source>
        <dbReference type="SAM" id="MobiDB-lite"/>
    </source>
</evidence>
<dbReference type="SMART" id="SM00530">
    <property type="entry name" value="HTH_XRE"/>
    <property type="match status" value="1"/>
</dbReference>
<dbReference type="PROSITE" id="PS50943">
    <property type="entry name" value="HTH_CROC1"/>
    <property type="match status" value="1"/>
</dbReference>
<dbReference type="Proteomes" id="UP000463951">
    <property type="component" value="Chromosome"/>
</dbReference>
<dbReference type="InterPro" id="IPR010982">
    <property type="entry name" value="Lambda_DNA-bd_dom_sf"/>
</dbReference>
<evidence type="ECO:0000259" key="2">
    <source>
        <dbReference type="PROSITE" id="PS50943"/>
    </source>
</evidence>
<sequence>MPRGTLPYDGTNLPPKRTTGITSVHEARDALGKRLRELRTAAGLSGRALAESLSWPPSKVSKLENGRQTPTDDDIRDWTRGTNSEGETEALLASLHTLEVQHAEWQRQLRVGLKPHQQEIADLDAKTRLFRAFESTFIPGLLQTAEYARYRFAQSITVFKVRNDIDEAVAARVQRQDILYRPDKRFHFVLTEAALRYRLCPPEIILGQLDRLVSFSQLPNVKLGIIGFETAYVVAPAHGFWILDADRVMVETFSAELNLAQPQELALYSGIFDNLAAVASYGRSARTIINQVIDDLALPDADDSQ</sequence>
<dbReference type="GO" id="GO:0003677">
    <property type="term" value="F:DNA binding"/>
    <property type="evidence" value="ECO:0007669"/>
    <property type="project" value="InterPro"/>
</dbReference>
<dbReference type="SUPFAM" id="SSF47413">
    <property type="entry name" value="lambda repressor-like DNA-binding domains"/>
    <property type="match status" value="1"/>
</dbReference>
<protein>
    <submittedName>
        <fullName evidence="3">Transcriptional regulator</fullName>
    </submittedName>
</protein>